<dbReference type="EMBL" id="CAFBOD010000001">
    <property type="protein sequence ID" value="CAB4968247.1"/>
    <property type="molecule type" value="Genomic_DNA"/>
</dbReference>
<dbReference type="EMBL" id="CAFAAS010000002">
    <property type="protein sequence ID" value="CAB4798002.1"/>
    <property type="molecule type" value="Genomic_DNA"/>
</dbReference>
<evidence type="ECO:0000313" key="7">
    <source>
        <dbReference type="EMBL" id="CAB5153276.1"/>
    </source>
</evidence>
<dbReference type="EMBL" id="CAEZYE010000001">
    <property type="protein sequence ID" value="CAB4699118.1"/>
    <property type="molecule type" value="Genomic_DNA"/>
</dbReference>
<protein>
    <submittedName>
        <fullName evidence="4">Unannotated protein</fullName>
    </submittedName>
</protein>
<name>A0A6J6XMH5_9ZZZZ</name>
<reference evidence="4" key="1">
    <citation type="submission" date="2020-05" db="EMBL/GenBank/DDBJ databases">
        <authorList>
            <person name="Chiriac C."/>
            <person name="Salcher M."/>
            <person name="Ghai R."/>
            <person name="Kavagutti S V."/>
        </authorList>
    </citation>
    <scope>NUCLEOTIDE SEQUENCE</scope>
</reference>
<feature type="compositionally biased region" description="Low complexity" evidence="1">
    <location>
        <begin position="59"/>
        <end position="87"/>
    </location>
</feature>
<evidence type="ECO:0000313" key="6">
    <source>
        <dbReference type="EMBL" id="CAB4968247.1"/>
    </source>
</evidence>
<evidence type="ECO:0000259" key="2">
    <source>
        <dbReference type="PROSITE" id="PS50853"/>
    </source>
</evidence>
<gene>
    <name evidence="3" type="ORF">UFOPK2655_00021</name>
    <name evidence="4" type="ORF">UFOPK3077_00330</name>
    <name evidence="5" type="ORF">UFOPK3667_00329</name>
    <name evidence="6" type="ORF">UFOPK3903_00073</name>
    <name evidence="7" type="ORF">UFOPK4444_00799</name>
</gene>
<dbReference type="PROSITE" id="PS50853">
    <property type="entry name" value="FN3"/>
    <property type="match status" value="1"/>
</dbReference>
<dbReference type="SMART" id="SM00060">
    <property type="entry name" value="FN3"/>
    <property type="match status" value="1"/>
</dbReference>
<organism evidence="4">
    <name type="scientific">freshwater metagenome</name>
    <dbReference type="NCBI Taxonomy" id="449393"/>
    <lineage>
        <taxon>unclassified sequences</taxon>
        <taxon>metagenomes</taxon>
        <taxon>ecological metagenomes</taxon>
    </lineage>
</organism>
<proteinExistence type="predicted"/>
<dbReference type="CDD" id="cd00063">
    <property type="entry name" value="FN3"/>
    <property type="match status" value="1"/>
</dbReference>
<evidence type="ECO:0000256" key="1">
    <source>
        <dbReference type="SAM" id="MobiDB-lite"/>
    </source>
</evidence>
<accession>A0A6J6XMH5</accession>
<evidence type="ECO:0000313" key="4">
    <source>
        <dbReference type="EMBL" id="CAB4798002.1"/>
    </source>
</evidence>
<dbReference type="InterPro" id="IPR003961">
    <property type="entry name" value="FN3_dom"/>
</dbReference>
<dbReference type="AlphaFoldDB" id="A0A6J6XMH5"/>
<dbReference type="InterPro" id="IPR013783">
    <property type="entry name" value="Ig-like_fold"/>
</dbReference>
<dbReference type="EMBL" id="CAFBRZ010000039">
    <property type="protein sequence ID" value="CAB5153276.1"/>
    <property type="molecule type" value="Genomic_DNA"/>
</dbReference>
<dbReference type="Pfam" id="PF00041">
    <property type="entry name" value="fn3"/>
    <property type="match status" value="1"/>
</dbReference>
<dbReference type="Gene3D" id="2.60.40.10">
    <property type="entry name" value="Immunoglobulins"/>
    <property type="match status" value="1"/>
</dbReference>
<feature type="region of interest" description="Disordered" evidence="1">
    <location>
        <begin position="27"/>
        <end position="105"/>
    </location>
</feature>
<evidence type="ECO:0000313" key="3">
    <source>
        <dbReference type="EMBL" id="CAB4699118.1"/>
    </source>
</evidence>
<dbReference type="PRINTS" id="PR00014">
    <property type="entry name" value="FNTYPEIII"/>
</dbReference>
<dbReference type="EMBL" id="CAFBMU010000002">
    <property type="protein sequence ID" value="CAB4915290.1"/>
    <property type="molecule type" value="Genomic_DNA"/>
</dbReference>
<dbReference type="InterPro" id="IPR036116">
    <property type="entry name" value="FN3_sf"/>
</dbReference>
<feature type="domain" description="Fibronectin type-III" evidence="2">
    <location>
        <begin position="112"/>
        <end position="207"/>
    </location>
</feature>
<evidence type="ECO:0000313" key="5">
    <source>
        <dbReference type="EMBL" id="CAB4915290.1"/>
    </source>
</evidence>
<sequence>MRTRSSKFLAASTLALFAMLLNMGAPGANASATSSKASSSHSSGSDHSSDSDSDECGDDSSASHDSSASIKNSSKSNSPVKDSSNYSHSDDGDDDDDNCIEVGTPAEIAKRVPKTIGTPIISTCTTDAALTWSAVVSPGYAVVTSYRVRYSSNGGSTWTTYPTQTVATSLTLTGLTSGLTYIFQVAAQNANGWGSWSASTSGCTLTAVVGTVFSYIIDGFANVPTLPGTPACPTVELAFQDSTGPQGVSLCKLTPGGGTFVKNTYTYDFYVALPDRGTAYTFTVTGSNINPASLGVASALGAGHPTYFSTDSVYFSQFVVYGFKITTGSTLTITIN</sequence>
<feature type="compositionally biased region" description="Low complexity" evidence="1">
    <location>
        <begin position="30"/>
        <end position="46"/>
    </location>
</feature>
<dbReference type="SUPFAM" id="SSF49265">
    <property type="entry name" value="Fibronectin type III"/>
    <property type="match status" value="1"/>
</dbReference>